<feature type="transmembrane region" description="Helical" evidence="1">
    <location>
        <begin position="146"/>
        <end position="167"/>
    </location>
</feature>
<proteinExistence type="predicted"/>
<accession>A0A559IWZ7</accession>
<keyword evidence="1" id="KW-0812">Transmembrane</keyword>
<evidence type="ECO:0008006" key="4">
    <source>
        <dbReference type="Google" id="ProtNLM"/>
    </source>
</evidence>
<evidence type="ECO:0000313" key="3">
    <source>
        <dbReference type="Proteomes" id="UP000318102"/>
    </source>
</evidence>
<dbReference type="OrthoDB" id="9788195at2"/>
<protein>
    <recommendedName>
        <fullName evidence="4">ABC transporter permease</fullName>
    </recommendedName>
</protein>
<organism evidence="2 3">
    <name type="scientific">Paenibacillus agilis</name>
    <dbReference type="NCBI Taxonomy" id="3020863"/>
    <lineage>
        <taxon>Bacteria</taxon>
        <taxon>Bacillati</taxon>
        <taxon>Bacillota</taxon>
        <taxon>Bacilli</taxon>
        <taxon>Bacillales</taxon>
        <taxon>Paenibacillaceae</taxon>
        <taxon>Paenibacillus</taxon>
    </lineage>
</organism>
<dbReference type="AlphaFoldDB" id="A0A559IWZ7"/>
<comment type="caution">
    <text evidence="2">The sequence shown here is derived from an EMBL/GenBank/DDBJ whole genome shotgun (WGS) entry which is preliminary data.</text>
</comment>
<name>A0A559IWZ7_9BACL</name>
<keyword evidence="1" id="KW-1133">Transmembrane helix</keyword>
<sequence>MIRDYAALYCKFIVKYAKAKLEYKIPLTLDIIANVINSLSFVSVVYFLMNHFSTLDDWRLNEVMLMFGFGLLSWGLAGMLFWAPVMQLEQLIITGQFDHFLLKPLHPLLHLMFRHFQHTFLGQTLVGIGLLSYSLQHLSAWLSPSFILNGIYLLFNSVLVQSAILITLSSLNFYVKKPLVFSMMVVVDLQVISRYPISIYHQGLQFIVSFVVPYIFVSYYPVVILMRGVSSEALLWVTYVVGPLLVGLACLLFHYGVRRYDGAGS</sequence>
<feature type="transmembrane region" description="Helical" evidence="1">
    <location>
        <begin position="63"/>
        <end position="83"/>
    </location>
</feature>
<keyword evidence="3" id="KW-1185">Reference proteome</keyword>
<dbReference type="PANTHER" id="PTHR36833">
    <property type="entry name" value="SLR0610 PROTEIN-RELATED"/>
    <property type="match status" value="1"/>
</dbReference>
<reference evidence="2 3" key="1">
    <citation type="submission" date="2019-07" db="EMBL/GenBank/DDBJ databases">
        <authorList>
            <person name="Kim J."/>
        </authorList>
    </citation>
    <scope>NUCLEOTIDE SEQUENCE [LARGE SCALE GENOMIC DNA]</scope>
    <source>
        <strain evidence="2 3">N4</strain>
    </source>
</reference>
<dbReference type="EMBL" id="VNJK01000001">
    <property type="protein sequence ID" value="TVX92155.1"/>
    <property type="molecule type" value="Genomic_DNA"/>
</dbReference>
<dbReference type="Proteomes" id="UP000318102">
    <property type="component" value="Unassembled WGS sequence"/>
</dbReference>
<dbReference type="InterPro" id="IPR010390">
    <property type="entry name" value="ABC-2_transporter-like"/>
</dbReference>
<dbReference type="Pfam" id="PF06182">
    <property type="entry name" value="ABC2_membrane_6"/>
    <property type="match status" value="1"/>
</dbReference>
<dbReference type="RefSeq" id="WP_144987343.1">
    <property type="nucleotide sequence ID" value="NZ_VNJK01000001.1"/>
</dbReference>
<keyword evidence="1" id="KW-0472">Membrane</keyword>
<feature type="transmembrane region" description="Helical" evidence="1">
    <location>
        <begin position="233"/>
        <end position="255"/>
    </location>
</feature>
<dbReference type="PANTHER" id="PTHR36833:SF1">
    <property type="entry name" value="INTEGRAL MEMBRANE TRANSPORT PROTEIN"/>
    <property type="match status" value="1"/>
</dbReference>
<feature type="transmembrane region" description="Helical" evidence="1">
    <location>
        <begin position="120"/>
        <end position="140"/>
    </location>
</feature>
<feature type="transmembrane region" description="Helical" evidence="1">
    <location>
        <begin position="203"/>
        <end position="226"/>
    </location>
</feature>
<evidence type="ECO:0000256" key="1">
    <source>
        <dbReference type="SAM" id="Phobius"/>
    </source>
</evidence>
<evidence type="ECO:0000313" key="2">
    <source>
        <dbReference type="EMBL" id="TVX92155.1"/>
    </source>
</evidence>
<feature type="transmembrane region" description="Helical" evidence="1">
    <location>
        <begin position="27"/>
        <end position="48"/>
    </location>
</feature>
<gene>
    <name evidence="2" type="ORF">FPZ44_03245</name>
</gene>